<accession>A0A835I7E3</accession>
<sequence length="89" mass="9924">MTSSRPSLPNSSYSSMFECVLRFQVSTTAANVLETEISCECYNLFIATFSISHDDDPDVPPGFVCWILEVTLYGAIYPVWEIFSGLLLS</sequence>
<evidence type="ECO:0000313" key="2">
    <source>
        <dbReference type="Proteomes" id="UP000631114"/>
    </source>
</evidence>
<proteinExistence type="predicted"/>
<organism evidence="1 2">
    <name type="scientific">Coptis chinensis</name>
    <dbReference type="NCBI Taxonomy" id="261450"/>
    <lineage>
        <taxon>Eukaryota</taxon>
        <taxon>Viridiplantae</taxon>
        <taxon>Streptophyta</taxon>
        <taxon>Embryophyta</taxon>
        <taxon>Tracheophyta</taxon>
        <taxon>Spermatophyta</taxon>
        <taxon>Magnoliopsida</taxon>
        <taxon>Ranunculales</taxon>
        <taxon>Ranunculaceae</taxon>
        <taxon>Coptidoideae</taxon>
        <taxon>Coptis</taxon>
    </lineage>
</organism>
<evidence type="ECO:0000313" key="1">
    <source>
        <dbReference type="EMBL" id="KAF9612616.1"/>
    </source>
</evidence>
<dbReference type="AlphaFoldDB" id="A0A835I7E3"/>
<reference evidence="1 2" key="1">
    <citation type="submission" date="2020-10" db="EMBL/GenBank/DDBJ databases">
        <title>The Coptis chinensis genome and diversification of protoberbering-type alkaloids.</title>
        <authorList>
            <person name="Wang B."/>
            <person name="Shu S."/>
            <person name="Song C."/>
            <person name="Liu Y."/>
        </authorList>
    </citation>
    <scope>NUCLEOTIDE SEQUENCE [LARGE SCALE GENOMIC DNA]</scope>
    <source>
        <strain evidence="1">HL-2020</strain>
        <tissue evidence="1">Leaf</tissue>
    </source>
</reference>
<comment type="caution">
    <text evidence="1">The sequence shown here is derived from an EMBL/GenBank/DDBJ whole genome shotgun (WGS) entry which is preliminary data.</text>
</comment>
<protein>
    <submittedName>
        <fullName evidence="1">Uncharacterized protein</fullName>
    </submittedName>
</protein>
<dbReference type="EMBL" id="JADFTS010000003">
    <property type="protein sequence ID" value="KAF9612616.1"/>
    <property type="molecule type" value="Genomic_DNA"/>
</dbReference>
<dbReference type="Proteomes" id="UP000631114">
    <property type="component" value="Unassembled WGS sequence"/>
</dbReference>
<gene>
    <name evidence="1" type="ORF">IFM89_002212</name>
</gene>
<keyword evidence="2" id="KW-1185">Reference proteome</keyword>
<name>A0A835I7E3_9MAGN</name>